<dbReference type="GO" id="GO:0006826">
    <property type="term" value="P:iron ion transport"/>
    <property type="evidence" value="ECO:0007669"/>
    <property type="project" value="TreeGrafter"/>
</dbReference>
<evidence type="ECO:0000256" key="2">
    <source>
        <dbReference type="ARBA" id="ARBA00022723"/>
    </source>
</evidence>
<dbReference type="PANTHER" id="PTHR11709:SF394">
    <property type="entry name" value="FI03373P-RELATED"/>
    <property type="match status" value="1"/>
</dbReference>
<dbReference type="Gene3D" id="2.60.40.420">
    <property type="entry name" value="Cupredoxins - blue copper proteins"/>
    <property type="match status" value="1"/>
</dbReference>
<dbReference type="InterPro" id="IPR008972">
    <property type="entry name" value="Cupredoxin"/>
</dbReference>
<keyword evidence="6" id="KW-0732">Signal</keyword>
<evidence type="ECO:0000256" key="4">
    <source>
        <dbReference type="ARBA" id="ARBA00023008"/>
    </source>
</evidence>
<evidence type="ECO:0000256" key="5">
    <source>
        <dbReference type="SAM" id="MobiDB-lite"/>
    </source>
</evidence>
<feature type="domain" description="Plastocyanin-like" evidence="7">
    <location>
        <begin position="187"/>
        <end position="289"/>
    </location>
</feature>
<comment type="similarity">
    <text evidence="1">Belongs to the multicopper oxidase family.</text>
</comment>
<sequence length="289" mass="31651">MLQRGHLLVLLVGLLAVQEISAQGTTYVSRGSNSNDETDSGQTASNSPAAPNTQSSNNGNSYISSMLSQFPKISLPNIPAIVQSYQAYFNYLNKIALNFVPETEEKILPRNSAALTPYLQPDDVHRGSYDDPTKVADNICARTCVRGQNKICYYQFNFEPYTTLGQACTDCLTNITSCFARGCVTGDGVERSILTNNRMLPSPSIQVCAGDTVVVDLKNKMGGRSTTIHWHGLRQLTTPYNDGVPMVTQCPIQECDVFRYVMDADMPGTLFYHPHDGLQKVDGLTGAFV</sequence>
<evidence type="ECO:0000313" key="8">
    <source>
        <dbReference type="EMBL" id="JAS34252.1"/>
    </source>
</evidence>
<dbReference type="SUPFAM" id="SSF49503">
    <property type="entry name" value="Cupredoxins"/>
    <property type="match status" value="1"/>
</dbReference>
<evidence type="ECO:0000256" key="1">
    <source>
        <dbReference type="ARBA" id="ARBA00010609"/>
    </source>
</evidence>
<accession>A0A1B6E8I3</accession>
<feature type="chain" id="PRO_5008581875" description="Plastocyanin-like domain-containing protein" evidence="6">
    <location>
        <begin position="23"/>
        <end position="289"/>
    </location>
</feature>
<dbReference type="Pfam" id="PF07732">
    <property type="entry name" value="Cu-oxidase_3"/>
    <property type="match status" value="1"/>
</dbReference>
<keyword evidence="3" id="KW-0560">Oxidoreductase</keyword>
<reference evidence="8" key="1">
    <citation type="submission" date="2015-12" db="EMBL/GenBank/DDBJ databases">
        <title>De novo transcriptome assembly of four potential Pierce s Disease insect vectors from Arizona vineyards.</title>
        <authorList>
            <person name="Tassone E.E."/>
        </authorList>
    </citation>
    <scope>NUCLEOTIDE SEQUENCE</scope>
</reference>
<feature type="region of interest" description="Disordered" evidence="5">
    <location>
        <begin position="27"/>
        <end position="58"/>
    </location>
</feature>
<dbReference type="GO" id="GO:0005886">
    <property type="term" value="C:plasma membrane"/>
    <property type="evidence" value="ECO:0007669"/>
    <property type="project" value="TreeGrafter"/>
</dbReference>
<name>A0A1B6E8I3_9HEMI</name>
<dbReference type="AlphaFoldDB" id="A0A1B6E8I3"/>
<evidence type="ECO:0000256" key="3">
    <source>
        <dbReference type="ARBA" id="ARBA00023002"/>
    </source>
</evidence>
<dbReference type="GO" id="GO:0005507">
    <property type="term" value="F:copper ion binding"/>
    <property type="evidence" value="ECO:0007669"/>
    <property type="project" value="InterPro"/>
</dbReference>
<feature type="non-terminal residue" evidence="8">
    <location>
        <position position="289"/>
    </location>
</feature>
<dbReference type="InterPro" id="IPR011707">
    <property type="entry name" value="Cu-oxidase-like_N"/>
</dbReference>
<keyword evidence="4" id="KW-0186">Copper</keyword>
<keyword evidence="2" id="KW-0479">Metal-binding</keyword>
<protein>
    <recommendedName>
        <fullName evidence="7">Plastocyanin-like domain-containing protein</fullName>
    </recommendedName>
</protein>
<dbReference type="EMBL" id="GEDC01003046">
    <property type="protein sequence ID" value="JAS34252.1"/>
    <property type="molecule type" value="Transcribed_RNA"/>
</dbReference>
<proteinExistence type="inferred from homology"/>
<dbReference type="CDD" id="cd13858">
    <property type="entry name" value="CuRO_1_tcLCC2_insect_like"/>
    <property type="match status" value="1"/>
</dbReference>
<dbReference type="GO" id="GO:0016491">
    <property type="term" value="F:oxidoreductase activity"/>
    <property type="evidence" value="ECO:0007669"/>
    <property type="project" value="UniProtKB-KW"/>
</dbReference>
<dbReference type="PANTHER" id="PTHR11709">
    <property type="entry name" value="MULTI-COPPER OXIDASE"/>
    <property type="match status" value="1"/>
</dbReference>
<evidence type="ECO:0000259" key="7">
    <source>
        <dbReference type="Pfam" id="PF07732"/>
    </source>
</evidence>
<feature type="signal peptide" evidence="6">
    <location>
        <begin position="1"/>
        <end position="22"/>
    </location>
</feature>
<gene>
    <name evidence="8" type="ORF">g.20580</name>
</gene>
<evidence type="ECO:0000256" key="6">
    <source>
        <dbReference type="SAM" id="SignalP"/>
    </source>
</evidence>
<dbReference type="InterPro" id="IPR045087">
    <property type="entry name" value="Cu-oxidase_fam"/>
</dbReference>
<organism evidence="8">
    <name type="scientific">Clastoptera arizonana</name>
    <name type="common">Arizona spittle bug</name>
    <dbReference type="NCBI Taxonomy" id="38151"/>
    <lineage>
        <taxon>Eukaryota</taxon>
        <taxon>Metazoa</taxon>
        <taxon>Ecdysozoa</taxon>
        <taxon>Arthropoda</taxon>
        <taxon>Hexapoda</taxon>
        <taxon>Insecta</taxon>
        <taxon>Pterygota</taxon>
        <taxon>Neoptera</taxon>
        <taxon>Paraneoptera</taxon>
        <taxon>Hemiptera</taxon>
        <taxon>Auchenorrhyncha</taxon>
        <taxon>Cercopoidea</taxon>
        <taxon>Clastopteridae</taxon>
        <taxon>Clastoptera</taxon>
    </lineage>
</organism>